<evidence type="ECO:0000313" key="6">
    <source>
        <dbReference type="Proteomes" id="UP000256373"/>
    </source>
</evidence>
<evidence type="ECO:0000313" key="5">
    <source>
        <dbReference type="EMBL" id="REA63212.1"/>
    </source>
</evidence>
<name>A0A3D8YF60_9BACT</name>
<dbReference type="EMBL" id="QNUL01000003">
    <property type="protein sequence ID" value="REA63212.1"/>
    <property type="molecule type" value="Genomic_DNA"/>
</dbReference>
<gene>
    <name evidence="5" type="ORF">DSL64_06245</name>
</gene>
<organism evidence="5 6">
    <name type="scientific">Dyadobacter luteus</name>
    <dbReference type="NCBI Taxonomy" id="2259619"/>
    <lineage>
        <taxon>Bacteria</taxon>
        <taxon>Pseudomonadati</taxon>
        <taxon>Bacteroidota</taxon>
        <taxon>Cytophagia</taxon>
        <taxon>Cytophagales</taxon>
        <taxon>Spirosomataceae</taxon>
        <taxon>Dyadobacter</taxon>
    </lineage>
</organism>
<accession>A0A3D8YF60</accession>
<dbReference type="PROSITE" id="PS50297">
    <property type="entry name" value="ANK_REP_REGION"/>
    <property type="match status" value="4"/>
</dbReference>
<keyword evidence="1" id="KW-0677">Repeat</keyword>
<dbReference type="InterPro" id="IPR002110">
    <property type="entry name" value="Ankyrin_rpt"/>
</dbReference>
<feature type="repeat" description="ANK" evidence="3">
    <location>
        <begin position="417"/>
        <end position="449"/>
    </location>
</feature>
<feature type="chain" id="PRO_5017813054" evidence="4">
    <location>
        <begin position="19"/>
        <end position="509"/>
    </location>
</feature>
<proteinExistence type="predicted"/>
<sequence length="509" mass="54412">MKKIILTGLLFAALQANAQQANTLMSPDFWKTKPSVEQVKAEVAKGNSPSKPDAASWDPTARAILNGAPLETIKFMVEQEGNGVKKKTHHSASYLHWAASRGNAELVTYLIEKGSDVHLTDSHGASVIGNAAANGNQDKGVYEALFKAGVSPKTKYENGATVLMLGVAADPDLTLTDYFISKGLSITDKDEYGRTVADYAARSANKELIEKLIKRGVKPTGNALFFASQGSRMSSAGIDTYKYLVETLKLDPKTISKKEGSTVLHNLIRRPNPEILAYFIDKGVDLNKADNEGNTLLILASSGRDIELIEKTLLPKTKNINAVNEKGESALTKAIAGGSSEVAALLLKNGADVKVLDKDGNNLAYHWFDSYRAGGPGAGGPGGQGSGNGRERAEQEFDKKLEILKAAGLDVSAPQKNGSTLYHLAVAKDNEKLLQKASTLGANINAQDKEGATPLHKAALTAKSDKILKTLIALGAKTDLKTEFGETAYDLAKDNNFLADNKVTLDFLK</sequence>
<evidence type="ECO:0000256" key="4">
    <source>
        <dbReference type="SAM" id="SignalP"/>
    </source>
</evidence>
<feature type="signal peptide" evidence="4">
    <location>
        <begin position="1"/>
        <end position="18"/>
    </location>
</feature>
<dbReference type="InterPro" id="IPR036770">
    <property type="entry name" value="Ankyrin_rpt-contain_sf"/>
</dbReference>
<keyword evidence="4" id="KW-0732">Signal</keyword>
<dbReference type="PANTHER" id="PTHR24198">
    <property type="entry name" value="ANKYRIN REPEAT AND PROTEIN KINASE DOMAIN-CONTAINING PROTEIN"/>
    <property type="match status" value="1"/>
</dbReference>
<reference evidence="5 6" key="1">
    <citation type="submission" date="2018-07" db="EMBL/GenBank/DDBJ databases">
        <title>Dyadobacter roseus sp. nov., isolated from rose rhizosphere soil.</title>
        <authorList>
            <person name="Chen L."/>
        </authorList>
    </citation>
    <scope>NUCLEOTIDE SEQUENCE [LARGE SCALE GENOMIC DNA]</scope>
    <source>
        <strain evidence="5 6">RS19</strain>
    </source>
</reference>
<dbReference type="SUPFAM" id="SSF48403">
    <property type="entry name" value="Ankyrin repeat"/>
    <property type="match status" value="2"/>
</dbReference>
<evidence type="ECO:0000256" key="3">
    <source>
        <dbReference type="PROSITE-ProRule" id="PRU00023"/>
    </source>
</evidence>
<dbReference type="PANTHER" id="PTHR24198:SF195">
    <property type="entry name" value="DEATH DOMAIN-CONTAINING PROTEIN"/>
    <property type="match status" value="1"/>
</dbReference>
<dbReference type="SMART" id="SM00248">
    <property type="entry name" value="ANK"/>
    <property type="match status" value="8"/>
</dbReference>
<protein>
    <submittedName>
        <fullName evidence="5">Ankyrin repeat domain-containing protein</fullName>
    </submittedName>
</protein>
<feature type="repeat" description="ANK" evidence="3">
    <location>
        <begin position="90"/>
        <end position="122"/>
    </location>
</feature>
<feature type="repeat" description="ANK" evidence="3">
    <location>
        <begin position="450"/>
        <end position="483"/>
    </location>
</feature>
<evidence type="ECO:0000256" key="1">
    <source>
        <dbReference type="ARBA" id="ARBA00022737"/>
    </source>
</evidence>
<evidence type="ECO:0000256" key="2">
    <source>
        <dbReference type="ARBA" id="ARBA00023043"/>
    </source>
</evidence>
<dbReference type="Proteomes" id="UP000256373">
    <property type="component" value="Unassembled WGS sequence"/>
</dbReference>
<keyword evidence="6" id="KW-1185">Reference proteome</keyword>
<dbReference type="OrthoDB" id="2575953at2"/>
<dbReference type="Pfam" id="PF12796">
    <property type="entry name" value="Ank_2"/>
    <property type="match status" value="2"/>
</dbReference>
<dbReference type="Gene3D" id="1.25.40.20">
    <property type="entry name" value="Ankyrin repeat-containing domain"/>
    <property type="match status" value="2"/>
</dbReference>
<comment type="caution">
    <text evidence="5">The sequence shown here is derived from an EMBL/GenBank/DDBJ whole genome shotgun (WGS) entry which is preliminary data.</text>
</comment>
<dbReference type="Pfam" id="PF13857">
    <property type="entry name" value="Ank_5"/>
    <property type="match status" value="1"/>
</dbReference>
<keyword evidence="2 3" id="KW-0040">ANK repeat</keyword>
<feature type="repeat" description="ANK" evidence="3">
    <location>
        <begin position="326"/>
        <end position="358"/>
    </location>
</feature>
<dbReference type="PROSITE" id="PS50088">
    <property type="entry name" value="ANK_REPEAT"/>
    <property type="match status" value="5"/>
</dbReference>
<feature type="repeat" description="ANK" evidence="3">
    <location>
        <begin position="259"/>
        <end position="291"/>
    </location>
</feature>
<dbReference type="AlphaFoldDB" id="A0A3D8YF60"/>
<dbReference type="RefSeq" id="WP_115829800.1">
    <property type="nucleotide sequence ID" value="NZ_QNUL01000003.1"/>
</dbReference>